<dbReference type="SUPFAM" id="SSF53448">
    <property type="entry name" value="Nucleotide-diphospho-sugar transferases"/>
    <property type="match status" value="1"/>
</dbReference>
<organism evidence="2 3">
    <name type="scientific">Meganyctiphanes norvegica</name>
    <name type="common">Northern krill</name>
    <name type="synonym">Thysanopoda norvegica</name>
    <dbReference type="NCBI Taxonomy" id="48144"/>
    <lineage>
        <taxon>Eukaryota</taxon>
        <taxon>Metazoa</taxon>
        <taxon>Ecdysozoa</taxon>
        <taxon>Arthropoda</taxon>
        <taxon>Crustacea</taxon>
        <taxon>Multicrustacea</taxon>
        <taxon>Malacostraca</taxon>
        <taxon>Eumalacostraca</taxon>
        <taxon>Eucarida</taxon>
        <taxon>Euphausiacea</taxon>
        <taxon>Euphausiidae</taxon>
        <taxon>Meganyctiphanes</taxon>
    </lineage>
</organism>
<dbReference type="Pfam" id="PF00535">
    <property type="entry name" value="Glycos_transf_2"/>
    <property type="match status" value="1"/>
</dbReference>
<sequence length="367" mass="42705">MENSLIEERLLKTPSNKLNINNEHIDVAIIIPVHNAGYFLDECFQSIEYQEHNLQVEVSIYLDCCTDNSEEISRMWMSKLQSIGYKVLLTHSGGNEAKGCGYAKNYAIKQSSGEFLCFLDADDVMMPFRIQKQWNLAKNYEDAIVGSCFYRDPPDSTIRYAKWANTLNSYQLYTQIYTSNGPTVIMPTWFCHRSVVEKVGYFDESGHGTTEDLIFFYKHLRYGGKILRQDAELLMYRYHPNATTFSVNEETIWNLRLKEIQENIIMNWSQFTIWNGGKQGRKFYRSLTLENQRKVVAFCDVDVKKVGKFYTYEHSAEKNKPKVPIIHFSEAKPPLVICMKLDLTGGGFEKNLESLMLKEGRDYYHFN</sequence>
<gene>
    <name evidence="2" type="ORF">MNOR_LOCUS28797</name>
</gene>
<evidence type="ECO:0000313" key="3">
    <source>
        <dbReference type="Proteomes" id="UP001497623"/>
    </source>
</evidence>
<evidence type="ECO:0000259" key="1">
    <source>
        <dbReference type="Pfam" id="PF00535"/>
    </source>
</evidence>
<accession>A0AAV2RUG4</accession>
<feature type="domain" description="Glycosyltransferase 2-like" evidence="1">
    <location>
        <begin position="29"/>
        <end position="199"/>
    </location>
</feature>
<dbReference type="GO" id="GO:0016758">
    <property type="term" value="F:hexosyltransferase activity"/>
    <property type="evidence" value="ECO:0007669"/>
    <property type="project" value="UniProtKB-ARBA"/>
</dbReference>
<protein>
    <recommendedName>
        <fullName evidence="1">Glycosyltransferase 2-like domain-containing protein</fullName>
    </recommendedName>
</protein>
<reference evidence="2 3" key="1">
    <citation type="submission" date="2024-05" db="EMBL/GenBank/DDBJ databases">
        <authorList>
            <person name="Wallberg A."/>
        </authorList>
    </citation>
    <scope>NUCLEOTIDE SEQUENCE [LARGE SCALE GENOMIC DNA]</scope>
</reference>
<dbReference type="EMBL" id="CAXKWB010032399">
    <property type="protein sequence ID" value="CAL4141082.1"/>
    <property type="molecule type" value="Genomic_DNA"/>
</dbReference>
<dbReference type="PANTHER" id="PTHR22916">
    <property type="entry name" value="GLYCOSYLTRANSFERASE"/>
    <property type="match status" value="1"/>
</dbReference>
<dbReference type="InterPro" id="IPR001173">
    <property type="entry name" value="Glyco_trans_2-like"/>
</dbReference>
<dbReference type="AlphaFoldDB" id="A0AAV2RUG4"/>
<comment type="caution">
    <text evidence="2">The sequence shown here is derived from an EMBL/GenBank/DDBJ whole genome shotgun (WGS) entry which is preliminary data.</text>
</comment>
<name>A0AAV2RUG4_MEGNR</name>
<evidence type="ECO:0000313" key="2">
    <source>
        <dbReference type="EMBL" id="CAL4141082.1"/>
    </source>
</evidence>
<dbReference type="PANTHER" id="PTHR22916:SF3">
    <property type="entry name" value="UDP-GLCNAC:BETAGAL BETA-1,3-N-ACETYLGLUCOSAMINYLTRANSFERASE-LIKE PROTEIN 1"/>
    <property type="match status" value="1"/>
</dbReference>
<dbReference type="Gene3D" id="3.90.550.10">
    <property type="entry name" value="Spore Coat Polysaccharide Biosynthesis Protein SpsA, Chain A"/>
    <property type="match status" value="1"/>
</dbReference>
<dbReference type="Proteomes" id="UP001497623">
    <property type="component" value="Unassembled WGS sequence"/>
</dbReference>
<dbReference type="InterPro" id="IPR029044">
    <property type="entry name" value="Nucleotide-diphossugar_trans"/>
</dbReference>
<keyword evidence="3" id="KW-1185">Reference proteome</keyword>
<proteinExistence type="predicted"/>